<protein>
    <recommendedName>
        <fullName evidence="3">Integrase zinc-binding domain-containing protein</fullName>
    </recommendedName>
</protein>
<evidence type="ECO:0000313" key="1">
    <source>
        <dbReference type="EMBL" id="KII62934.1"/>
    </source>
</evidence>
<evidence type="ECO:0008006" key="3">
    <source>
        <dbReference type="Google" id="ProtNLM"/>
    </source>
</evidence>
<dbReference type="OrthoDB" id="10057979at2759"/>
<evidence type="ECO:0000313" key="2">
    <source>
        <dbReference type="Proteomes" id="UP000031668"/>
    </source>
</evidence>
<name>A0A0C2MEV9_THEKT</name>
<sequence>MARKDRFISFTVFKKYTLSSTQKWNSNSASEISKSCDPGEDTREIVRAKPLAQRYCIWSTIYHDTENMVKNCTSCRANSRSPSKGYVSWVKAETQVERVHIDMLGPFKNFIWLIVLDSIGVAEGIVQRFTNSVDRSTDSGKSLEDSVFLFLISYSSTPFDFRKSQSELFMDVKFEANLKHS</sequence>
<gene>
    <name evidence="1" type="ORF">RF11_12139</name>
</gene>
<accession>A0A0C2MEV9</accession>
<dbReference type="AlphaFoldDB" id="A0A0C2MEV9"/>
<organism evidence="1 2">
    <name type="scientific">Thelohanellus kitauei</name>
    <name type="common">Myxosporean</name>
    <dbReference type="NCBI Taxonomy" id="669202"/>
    <lineage>
        <taxon>Eukaryota</taxon>
        <taxon>Metazoa</taxon>
        <taxon>Cnidaria</taxon>
        <taxon>Myxozoa</taxon>
        <taxon>Myxosporea</taxon>
        <taxon>Bivalvulida</taxon>
        <taxon>Platysporina</taxon>
        <taxon>Myxobolidae</taxon>
        <taxon>Thelohanellus</taxon>
    </lineage>
</organism>
<keyword evidence="2" id="KW-1185">Reference proteome</keyword>
<comment type="caution">
    <text evidence="1">The sequence shown here is derived from an EMBL/GenBank/DDBJ whole genome shotgun (WGS) entry which is preliminary data.</text>
</comment>
<dbReference type="Proteomes" id="UP000031668">
    <property type="component" value="Unassembled WGS sequence"/>
</dbReference>
<proteinExistence type="predicted"/>
<reference evidence="1 2" key="1">
    <citation type="journal article" date="2014" name="Genome Biol. Evol.">
        <title>The genome of the myxosporean Thelohanellus kitauei shows adaptations to nutrient acquisition within its fish host.</title>
        <authorList>
            <person name="Yang Y."/>
            <person name="Xiong J."/>
            <person name="Zhou Z."/>
            <person name="Huo F."/>
            <person name="Miao W."/>
            <person name="Ran C."/>
            <person name="Liu Y."/>
            <person name="Zhang J."/>
            <person name="Feng J."/>
            <person name="Wang M."/>
            <person name="Wang M."/>
            <person name="Wang L."/>
            <person name="Yao B."/>
        </authorList>
    </citation>
    <scope>NUCLEOTIDE SEQUENCE [LARGE SCALE GENOMIC DNA]</scope>
    <source>
        <strain evidence="1">Wuqing</strain>
    </source>
</reference>
<dbReference type="EMBL" id="JWZT01004836">
    <property type="protein sequence ID" value="KII62934.1"/>
    <property type="molecule type" value="Genomic_DNA"/>
</dbReference>